<dbReference type="EMBL" id="JARH01000678">
    <property type="protein sequence ID" value="EXF77888.1"/>
    <property type="molecule type" value="Genomic_DNA"/>
</dbReference>
<evidence type="ECO:0000313" key="3">
    <source>
        <dbReference type="EMBL" id="EXF77888.1"/>
    </source>
</evidence>
<feature type="domain" description="Erythromycin biosynthesis protein CIII-like C-terminal" evidence="2">
    <location>
        <begin position="352"/>
        <end position="457"/>
    </location>
</feature>
<dbReference type="SUPFAM" id="SSF53756">
    <property type="entry name" value="UDP-Glycosyltransferase/glycogen phosphorylase"/>
    <property type="match status" value="1"/>
</dbReference>
<reference evidence="3 4" key="1">
    <citation type="submission" date="2014-02" db="EMBL/GenBank/DDBJ databases">
        <title>The genome sequence of Colletotrichum fioriniae PJ7.</title>
        <authorList>
            <person name="Baroncelli R."/>
            <person name="Thon M.R."/>
        </authorList>
    </citation>
    <scope>NUCLEOTIDE SEQUENCE [LARGE SCALE GENOMIC DNA]</scope>
    <source>
        <strain evidence="3 4">PJ7</strain>
    </source>
</reference>
<dbReference type="PANTHER" id="PTHR21015">
    <property type="entry name" value="UDP-N-ACETYLGLUCOSAMINE--N-ACETYLMURAMYL-(PENTAPEPTIDE) PYROPHOSPHORYL-UNDECAPRENOL N-ACETYLGLUCOSAMINE TRANSFERASE 1"/>
    <property type="match status" value="1"/>
</dbReference>
<dbReference type="PANTHER" id="PTHR21015:SF22">
    <property type="entry name" value="GLYCOSYLTRANSFERASE"/>
    <property type="match status" value="1"/>
</dbReference>
<dbReference type="InterPro" id="IPR010610">
    <property type="entry name" value="EryCIII-like_C"/>
</dbReference>
<comment type="caution">
    <text evidence="3">The sequence shown here is derived from an EMBL/GenBank/DDBJ whole genome shotgun (WGS) entry which is preliminary data.</text>
</comment>
<keyword evidence="1 3" id="KW-0808">Transferase</keyword>
<organism evidence="3 4">
    <name type="scientific">Colletotrichum fioriniae PJ7</name>
    <dbReference type="NCBI Taxonomy" id="1445577"/>
    <lineage>
        <taxon>Eukaryota</taxon>
        <taxon>Fungi</taxon>
        <taxon>Dikarya</taxon>
        <taxon>Ascomycota</taxon>
        <taxon>Pezizomycotina</taxon>
        <taxon>Sordariomycetes</taxon>
        <taxon>Hypocreomycetidae</taxon>
        <taxon>Glomerellales</taxon>
        <taxon>Glomerellaceae</taxon>
        <taxon>Colletotrichum</taxon>
        <taxon>Colletotrichum acutatum species complex</taxon>
    </lineage>
</organism>
<gene>
    <name evidence="3" type="ORF">CFIO01_04142</name>
</gene>
<keyword evidence="4" id="KW-1185">Reference proteome</keyword>
<dbReference type="eggNOG" id="KOG1192">
    <property type="taxonomic scope" value="Eukaryota"/>
</dbReference>
<dbReference type="KEGG" id="cfj:CFIO01_04142"/>
<dbReference type="HOGENOM" id="CLU_000537_4_1_1"/>
<dbReference type="GO" id="GO:0008194">
    <property type="term" value="F:UDP-glycosyltransferase activity"/>
    <property type="evidence" value="ECO:0007669"/>
    <property type="project" value="InterPro"/>
</dbReference>
<dbReference type="AlphaFoldDB" id="A0A010S032"/>
<dbReference type="Gene3D" id="3.40.50.2000">
    <property type="entry name" value="Glycogen Phosphorylase B"/>
    <property type="match status" value="2"/>
</dbReference>
<dbReference type="GO" id="GO:0016758">
    <property type="term" value="F:hexosyltransferase activity"/>
    <property type="evidence" value="ECO:0007669"/>
    <property type="project" value="UniProtKB-ARBA"/>
</dbReference>
<evidence type="ECO:0000256" key="1">
    <source>
        <dbReference type="ARBA" id="ARBA00022679"/>
    </source>
</evidence>
<protein>
    <submittedName>
        <fullName evidence="3">UDP-glucuronosyl/UDP-glucosyltransferase</fullName>
    </submittedName>
</protein>
<dbReference type="InterPro" id="IPR002213">
    <property type="entry name" value="UDP_glucos_trans"/>
</dbReference>
<evidence type="ECO:0000313" key="4">
    <source>
        <dbReference type="Proteomes" id="UP000020467"/>
    </source>
</evidence>
<proteinExistence type="predicted"/>
<accession>A0A010S032</accession>
<evidence type="ECO:0000259" key="2">
    <source>
        <dbReference type="Pfam" id="PF06722"/>
    </source>
</evidence>
<dbReference type="OrthoDB" id="5835829at2759"/>
<sequence>MLVQQKTKPLILYAVPPREGHMRPALQITKHLISSGFDVTVLGTKRWKPTIEAIGAQFSAIIGLWKTLDDASRWPDIAHASDPAARLAASLHGGFISLLPSGLESVRVALAGMRRREPGCQITVLSDTCFSGTLALKLGTDLPELFEEDEVVRTIGIGVVPVFWTSPERPPWGSGLPFNNSEEGRARNVKGLKETWSIAAEDRARWVLGMMGCPKPVESLYAGLSTSMEHLFWDASTICHDSVLQMCLPSLEFPSSDWPRKIKFAGTLPIKPIPSNLTYPTWFNDIVSNSSSLQASTPSRKKIVFVAQGTEVLDHKELIIPTMKALATRHDILVVACLCVAGATLDISAFEHAELPVNARVVDYFPYDAILAHADVFVSNSGYGGFQHAVSNGVPMVQAGNTFDKPDIGRRIEWSGLGVFLEESPPSVKAVEQAVAEVLGDEKYKRRAEELRKEAGSYDPLRMVEEEIMLLSQSAASSSD</sequence>
<dbReference type="Pfam" id="PF06722">
    <property type="entry name" value="EryCIII-like_C"/>
    <property type="match status" value="1"/>
</dbReference>
<name>A0A010S032_9PEZI</name>
<dbReference type="CDD" id="cd03784">
    <property type="entry name" value="GT1_Gtf-like"/>
    <property type="match status" value="1"/>
</dbReference>
<dbReference type="Proteomes" id="UP000020467">
    <property type="component" value="Unassembled WGS sequence"/>
</dbReference>